<evidence type="ECO:0000313" key="1">
    <source>
        <dbReference type="EMBL" id="QWQ31922.1"/>
    </source>
</evidence>
<keyword evidence="2" id="KW-1185">Reference proteome</keyword>
<protein>
    <submittedName>
        <fullName evidence="1">Uncharacterized protein</fullName>
    </submittedName>
</protein>
<evidence type="ECO:0000313" key="2">
    <source>
        <dbReference type="Proteomes" id="UP000679129"/>
    </source>
</evidence>
<dbReference type="EMBL" id="CP076460">
    <property type="protein sequence ID" value="QWQ31922.1"/>
    <property type="molecule type" value="Genomic_DNA"/>
</dbReference>
<dbReference type="KEGG" id="mnd:KOY48_03325"/>
<sequence length="86" mass="9652">MRKHSQFLKTAILRIVQNTGNGFILGIKRELASQRAYIFINFADAEQSFSIPENAKIIASTHSVDLITEENLKMTIPGYCGILLIK</sequence>
<proteinExistence type="predicted"/>
<dbReference type="SUPFAM" id="SSF51011">
    <property type="entry name" value="Glycosyl hydrolase domain"/>
    <property type="match status" value="1"/>
</dbReference>
<name>A0A8F1MBS9_9BACT</name>
<accession>A0A8F1MBS9</accession>
<gene>
    <name evidence="1" type="ORF">KOY48_03325</name>
</gene>
<reference evidence="1" key="1">
    <citation type="submission" date="2021-06" db="EMBL/GenBank/DDBJ databases">
        <title>An adapted protocol for Saccharibacteria cultivation: two new species join this phylum of Candidate Phyla Radiations.</title>
        <authorList>
            <person name="Ibrahim A."/>
            <person name="Maatouk M."/>
            <person name="Zgheib R."/>
            <person name="Haddad G."/>
            <person name="Bou Khalil J."/>
            <person name="Raoult D."/>
            <person name="Bittar F."/>
        </authorList>
    </citation>
    <scope>NUCLEOTIDE SEQUENCE</scope>
    <source>
        <strain evidence="1">IHU1</strain>
    </source>
</reference>
<dbReference type="Proteomes" id="UP000679129">
    <property type="component" value="Chromosome"/>
</dbReference>
<organism evidence="1 2">
    <name type="scientific">Candidatus Minimicrobia naudis</name>
    <dbReference type="NCBI Taxonomy" id="2841263"/>
    <lineage>
        <taxon>Bacteria</taxon>
        <taxon>Candidatus Saccharimonadota</taxon>
        <taxon>Candidatus Saccharimonadota incertae sedis</taxon>
        <taxon>Candidatus Minimicrobia</taxon>
    </lineage>
</organism>
<dbReference type="AlphaFoldDB" id="A0A8F1MBS9"/>